<evidence type="ECO:0000256" key="10">
    <source>
        <dbReference type="ARBA" id="ARBA00073545"/>
    </source>
</evidence>
<gene>
    <name evidence="14" type="ORF">SASPL_154900</name>
</gene>
<dbReference type="Proteomes" id="UP000298416">
    <property type="component" value="Unassembled WGS sequence"/>
</dbReference>
<dbReference type="GO" id="GO:0006312">
    <property type="term" value="P:mitotic recombination"/>
    <property type="evidence" value="ECO:0007669"/>
    <property type="project" value="TreeGrafter"/>
</dbReference>
<evidence type="ECO:0000313" key="14">
    <source>
        <dbReference type="EMBL" id="KAG6386016.1"/>
    </source>
</evidence>
<dbReference type="InterPro" id="IPR027417">
    <property type="entry name" value="P-loop_NTPase"/>
</dbReference>
<dbReference type="SMART" id="SM00534">
    <property type="entry name" value="MUTSac"/>
    <property type="match status" value="1"/>
</dbReference>
<dbReference type="FunFam" id="1.10.1420.10:FF:000003">
    <property type="entry name" value="DNA mismatch repair protein"/>
    <property type="match status" value="1"/>
</dbReference>
<accession>A0A8X8W0W1</accession>
<feature type="compositionally biased region" description="Polar residues" evidence="12">
    <location>
        <begin position="1402"/>
        <end position="1415"/>
    </location>
</feature>
<dbReference type="Pfam" id="PF05192">
    <property type="entry name" value="MutS_III"/>
    <property type="match status" value="1"/>
</dbReference>
<dbReference type="Gene3D" id="3.40.1170.10">
    <property type="entry name" value="DNA repair protein MutS, domain I"/>
    <property type="match status" value="1"/>
</dbReference>
<dbReference type="FunFam" id="3.40.50.300:FF:000925">
    <property type="entry name" value="DNA mismatch repair protein MSH2"/>
    <property type="match status" value="1"/>
</dbReference>
<comment type="caution">
    <text evidence="14">The sequence shown here is derived from an EMBL/GenBank/DDBJ whole genome shotgun (WGS) entry which is preliminary data.</text>
</comment>
<dbReference type="InterPro" id="IPR007860">
    <property type="entry name" value="DNA_mmatch_repair_MutS_con_dom"/>
</dbReference>
<keyword evidence="11" id="KW-0175">Coiled coil</keyword>
<feature type="region of interest" description="Disordered" evidence="12">
    <location>
        <begin position="1373"/>
        <end position="1435"/>
    </location>
</feature>
<protein>
    <recommendedName>
        <fullName evidence="10">DNA mismatch repair protein MSH2</fullName>
    </recommendedName>
    <alternativeName>
        <fullName evidence="3">DNA mismatch repair protein Msh2</fullName>
    </alternativeName>
</protein>
<dbReference type="GO" id="GO:0030983">
    <property type="term" value="F:mismatched DNA binding"/>
    <property type="evidence" value="ECO:0007669"/>
    <property type="project" value="InterPro"/>
</dbReference>
<organism evidence="14">
    <name type="scientific">Salvia splendens</name>
    <name type="common">Scarlet sage</name>
    <dbReference type="NCBI Taxonomy" id="180675"/>
    <lineage>
        <taxon>Eukaryota</taxon>
        <taxon>Viridiplantae</taxon>
        <taxon>Streptophyta</taxon>
        <taxon>Embryophyta</taxon>
        <taxon>Tracheophyta</taxon>
        <taxon>Spermatophyta</taxon>
        <taxon>Magnoliopsida</taxon>
        <taxon>eudicotyledons</taxon>
        <taxon>Gunneridae</taxon>
        <taxon>Pentapetalae</taxon>
        <taxon>asterids</taxon>
        <taxon>lamiids</taxon>
        <taxon>Lamiales</taxon>
        <taxon>Lamiaceae</taxon>
        <taxon>Nepetoideae</taxon>
        <taxon>Mentheae</taxon>
        <taxon>Salviinae</taxon>
        <taxon>Salvia</taxon>
        <taxon>Salvia subgen. Calosphace</taxon>
        <taxon>core Calosphace</taxon>
    </lineage>
</organism>
<dbReference type="InterPro" id="IPR036187">
    <property type="entry name" value="DNA_mismatch_repair_MutS_sf"/>
</dbReference>
<dbReference type="InterPro" id="IPR016151">
    <property type="entry name" value="DNA_mismatch_repair_MutS_N"/>
</dbReference>
<evidence type="ECO:0000256" key="4">
    <source>
        <dbReference type="ARBA" id="ARBA00022741"/>
    </source>
</evidence>
<dbReference type="GO" id="GO:0051053">
    <property type="term" value="P:negative regulation of DNA metabolic process"/>
    <property type="evidence" value="ECO:0007669"/>
    <property type="project" value="UniProtKB-ARBA"/>
</dbReference>
<dbReference type="InterPro" id="IPR007695">
    <property type="entry name" value="DNA_mismatch_repair_MutS-lik_N"/>
</dbReference>
<evidence type="ECO:0000313" key="15">
    <source>
        <dbReference type="Proteomes" id="UP000298416"/>
    </source>
</evidence>
<keyword evidence="8" id="KW-0234">DNA repair</keyword>
<evidence type="ECO:0000256" key="9">
    <source>
        <dbReference type="ARBA" id="ARBA00023242"/>
    </source>
</evidence>
<dbReference type="InterPro" id="IPR000432">
    <property type="entry name" value="DNA_mismatch_repair_MutS_C"/>
</dbReference>
<dbReference type="SMART" id="SM00533">
    <property type="entry name" value="MUTSd"/>
    <property type="match status" value="1"/>
</dbReference>
<keyword evidence="4" id="KW-0547">Nucleotide-binding</keyword>
<evidence type="ECO:0000256" key="6">
    <source>
        <dbReference type="ARBA" id="ARBA00022840"/>
    </source>
</evidence>
<dbReference type="Pfam" id="PF00488">
    <property type="entry name" value="MutS_V"/>
    <property type="match status" value="1"/>
</dbReference>
<dbReference type="Gene3D" id="3.30.420.110">
    <property type="entry name" value="MutS, connector domain"/>
    <property type="match status" value="1"/>
</dbReference>
<dbReference type="InterPro" id="IPR007696">
    <property type="entry name" value="DNA_mismatch_repair_MutS_core"/>
</dbReference>
<proteinExistence type="inferred from homology"/>
<comment type="subcellular location">
    <subcellularLocation>
        <location evidence="1">Nucleus</location>
    </subcellularLocation>
</comment>
<feature type="coiled-coil region" evidence="11">
    <location>
        <begin position="577"/>
        <end position="604"/>
    </location>
</feature>
<comment type="similarity">
    <text evidence="2">Belongs to the DNA mismatch repair MutS family.</text>
</comment>
<dbReference type="EMBL" id="PNBA02000022">
    <property type="protein sequence ID" value="KAG6386016.1"/>
    <property type="molecule type" value="Genomic_DNA"/>
</dbReference>
<dbReference type="GO" id="GO:0140664">
    <property type="term" value="F:ATP-dependent DNA damage sensor activity"/>
    <property type="evidence" value="ECO:0007669"/>
    <property type="project" value="InterPro"/>
</dbReference>
<dbReference type="GO" id="GO:0006298">
    <property type="term" value="P:mismatch repair"/>
    <property type="evidence" value="ECO:0007669"/>
    <property type="project" value="InterPro"/>
</dbReference>
<evidence type="ECO:0000256" key="2">
    <source>
        <dbReference type="ARBA" id="ARBA00006271"/>
    </source>
</evidence>
<evidence type="ECO:0000256" key="12">
    <source>
        <dbReference type="SAM" id="MobiDB-lite"/>
    </source>
</evidence>
<dbReference type="Pfam" id="PF05188">
    <property type="entry name" value="MutS_II"/>
    <property type="match status" value="1"/>
</dbReference>
<keyword evidence="9" id="KW-0539">Nucleus</keyword>
<reference evidence="14" key="1">
    <citation type="submission" date="2018-01" db="EMBL/GenBank/DDBJ databases">
        <authorList>
            <person name="Mao J.F."/>
        </authorList>
    </citation>
    <scope>NUCLEOTIDE SEQUENCE</scope>
    <source>
        <strain evidence="14">Huo1</strain>
        <tissue evidence="14">Leaf</tissue>
    </source>
</reference>
<keyword evidence="7" id="KW-0238">DNA-binding</keyword>
<dbReference type="GO" id="GO:0032301">
    <property type="term" value="C:MutSalpha complex"/>
    <property type="evidence" value="ECO:0007669"/>
    <property type="project" value="TreeGrafter"/>
</dbReference>
<feature type="domain" description="DNA mismatch repair proteins mutS family" evidence="13">
    <location>
        <begin position="771"/>
        <end position="787"/>
    </location>
</feature>
<dbReference type="PANTHER" id="PTHR11361">
    <property type="entry name" value="DNA MISMATCH REPAIR PROTEIN MUTS FAMILY MEMBER"/>
    <property type="match status" value="1"/>
</dbReference>
<keyword evidence="6" id="KW-0067">ATP-binding</keyword>
<dbReference type="InterPro" id="IPR045076">
    <property type="entry name" value="MutS"/>
</dbReference>
<evidence type="ECO:0000256" key="1">
    <source>
        <dbReference type="ARBA" id="ARBA00004123"/>
    </source>
</evidence>
<evidence type="ECO:0000256" key="3">
    <source>
        <dbReference type="ARBA" id="ARBA00019549"/>
    </source>
</evidence>
<evidence type="ECO:0000256" key="8">
    <source>
        <dbReference type="ARBA" id="ARBA00023204"/>
    </source>
</evidence>
<evidence type="ECO:0000256" key="11">
    <source>
        <dbReference type="SAM" id="Coils"/>
    </source>
</evidence>
<dbReference type="Gene3D" id="1.10.1420.10">
    <property type="match status" value="2"/>
</dbReference>
<reference evidence="14" key="2">
    <citation type="submission" date="2020-08" db="EMBL/GenBank/DDBJ databases">
        <title>Plant Genome Project.</title>
        <authorList>
            <person name="Zhang R.-G."/>
        </authorList>
    </citation>
    <scope>NUCLEOTIDE SEQUENCE</scope>
    <source>
        <strain evidence="14">Huo1</strain>
        <tissue evidence="14">Leaf</tissue>
    </source>
</reference>
<evidence type="ECO:0000256" key="7">
    <source>
        <dbReference type="ARBA" id="ARBA00023125"/>
    </source>
</evidence>
<dbReference type="Gene3D" id="3.40.50.300">
    <property type="entry name" value="P-loop containing nucleotide triphosphate hydrolases"/>
    <property type="match status" value="1"/>
</dbReference>
<dbReference type="PANTHER" id="PTHR11361:SF35">
    <property type="entry name" value="DNA MISMATCH REPAIR PROTEIN MSH2"/>
    <property type="match status" value="1"/>
</dbReference>
<dbReference type="SUPFAM" id="SSF53150">
    <property type="entry name" value="DNA repair protein MutS, domain II"/>
    <property type="match status" value="1"/>
</dbReference>
<keyword evidence="5" id="KW-0227">DNA damage</keyword>
<keyword evidence="15" id="KW-1185">Reference proteome</keyword>
<dbReference type="PROSITE" id="PS00486">
    <property type="entry name" value="DNA_MISMATCH_REPAIR_2"/>
    <property type="match status" value="1"/>
</dbReference>
<dbReference type="Pfam" id="PF01624">
    <property type="entry name" value="MutS_I"/>
    <property type="match status" value="1"/>
</dbReference>
<dbReference type="Pfam" id="PF05190">
    <property type="entry name" value="MutS_IV"/>
    <property type="match status" value="1"/>
</dbReference>
<evidence type="ECO:0000259" key="13">
    <source>
        <dbReference type="PROSITE" id="PS00486"/>
    </source>
</evidence>
<sequence>MEAVRRCVQPLEGESKESGGGEMPNKLKGLSHSSKSWTLTHEPFDSSIARSVLLMEACLFLCQFGHAIPGAEMYLDYYTTHGDNATFIAKTYYHTTTAVRQLGSGSDAISSVSVSKNMFETVARDLLLERTDHTLELYEGNGANWRLVKSGSPGNLGSFEEILFANNDMQDSPAIVAVLSNLRESGCTVGLGYVDLTKRVLGLAEFPDDSHYTNLESTLVALGCKECLLPGDIAKSSDFKSLTDALSRCGVMVMERKRVEFKGRDLVQDLGRLVKGSIDPVRDLLAAFEFAPSALGCVMSYADLLADETNYVNYKIQRYDLDSYMRLDSAAMRALNVMESKSDANKNFSLFGLLNRTCTAGMGKRLLHMWLKQPLLDVDEINSRLDLVQAFVEDAALRQDLRQHLKRISDIERLTRSLEKKKASLVHVVKLYQSSIRLPFIKNALEQYNGQFALLIKERYLDPLDTWTDDKHLNRFIALVETSVDLDQLENGEYMISSGYDSQLLTLKNEQESLEQAIHDLHRKAANDLDLPIDKALKLEKGTQYGYAFRITKKEEPKVRKKLNVHFIVLETRKDGVKFTNTKLKKLSDQYQKVVEEYKSCQRELVARVVQTAASFSEVFEGLAWTLSEMDVLLSFADLAAGSPTAYTRPTISPSDEGDIILEGSRHPCVEAQDWVNFIPNDCKLLRGKSWFQIITGPNMGGKSTFIRQVGVNILMAQIGSFVPCDNASISIRDCIFARVGAGDCQLRGVSTFMQEMLETASILKGATNRSLIIIDELGRGTSTYDGFGLAWAICEHIVEVIQAPTLFATHFHELTALAPESASNEQSSKKLPGVSNYHVSAHIDSSSRKLTMLYKVEPGACDQSFGIHVAEFANFPESVVALARAKASELEDFSPAAILPSDPKEGAERARQFLKDFSELPLDKMELEQALEQVRKLKDGLEKDAVNSCWLQKFFYGVGAQQLSGRKRPHSSSAGRKLVGNELGGSLSLLPAAGQAPVCRPWDRGDLVRRLSSFKSMTCECACVAISWKPSDFGRADLNLLIEKAAMVFSLKLEGGHNLLCPWTNNSCAEELAQFPVLSRASLIEDYKGRILSLSQLIALPVIGPVAIDDLRASQLEKFLSDSSSLGYQEPLESSGTESSGHVPATSSPILYYQAQKLISLLGWEPRILPYRVDFKDGQSYAIKDANVTIATGHKPKDNIQSSSEDTDPSSELQVDPSCVVLDCKLCGASVGLWAFSTIPRPLEYIRFVGFTEVTDKGIVAHDEAGAKEGYSDNRICTGSSGGIGNTGNSSSTSSGFTIAGGPPPASLNYGATISLPIVGQNLRARLPIKTGNKDHSDVQVENQAVVHQSETIRAEETFVTIEPNAIADKPLEAPESVAEGTDLNLSGTGKGVNSAAAGELSSSTPEDISSITNAGGLEPHREQVSGNQEEGGSYGKNYVDSLGIGASQSEKPMLFSTRACVHEKVTYLTLAGEHKKLLSFSKPMEFDPSKQHRHFCPWILSTGKSAPGWLQTLSALEENKELSNVCSSSLVEVDDPVESVRTLFTSPDKKRAKICGGSC</sequence>
<dbReference type="InterPro" id="IPR007861">
    <property type="entry name" value="DNA_mismatch_repair_MutS_clamp"/>
</dbReference>
<feature type="region of interest" description="Disordered" evidence="12">
    <location>
        <begin position="1"/>
        <end position="27"/>
    </location>
</feature>
<dbReference type="SUPFAM" id="SSF48334">
    <property type="entry name" value="DNA repair protein MutS, domain III"/>
    <property type="match status" value="1"/>
</dbReference>
<dbReference type="GO" id="GO:0005524">
    <property type="term" value="F:ATP binding"/>
    <property type="evidence" value="ECO:0007669"/>
    <property type="project" value="UniProtKB-KW"/>
</dbReference>
<dbReference type="CDD" id="cd03285">
    <property type="entry name" value="ABC_MSH2_euk"/>
    <property type="match status" value="1"/>
</dbReference>
<name>A0A8X8W0W1_SALSN</name>
<dbReference type="NCBIfam" id="NF003810">
    <property type="entry name" value="PRK05399.1"/>
    <property type="match status" value="1"/>
</dbReference>
<dbReference type="InterPro" id="IPR032642">
    <property type="entry name" value="Msh2_ATP-bd"/>
</dbReference>
<dbReference type="FunFam" id="3.30.420.110:FF:000002">
    <property type="entry name" value="DNA mismatch repair protein"/>
    <property type="match status" value="1"/>
</dbReference>
<dbReference type="InterPro" id="IPR036678">
    <property type="entry name" value="MutS_con_dom_sf"/>
</dbReference>
<evidence type="ECO:0000256" key="5">
    <source>
        <dbReference type="ARBA" id="ARBA00022763"/>
    </source>
</evidence>
<dbReference type="SUPFAM" id="SSF52540">
    <property type="entry name" value="P-loop containing nucleoside triphosphate hydrolases"/>
    <property type="match status" value="1"/>
</dbReference>